<protein>
    <recommendedName>
        <fullName evidence="3">DUF4279 domain-containing protein</fullName>
    </recommendedName>
</protein>
<evidence type="ECO:0000313" key="1">
    <source>
        <dbReference type="EMBL" id="OGI58313.1"/>
    </source>
</evidence>
<organism evidence="1 2">
    <name type="scientific">Candidatus Muproteobacteria bacterium RBG_19FT_COMBO_61_10</name>
    <dbReference type="NCBI Taxonomy" id="1817761"/>
    <lineage>
        <taxon>Bacteria</taxon>
        <taxon>Pseudomonadati</taxon>
        <taxon>Pseudomonadota</taxon>
        <taxon>Candidatus Muproteobacteria</taxon>
    </lineage>
</organism>
<reference evidence="1 2" key="1">
    <citation type="journal article" date="2016" name="Nat. Commun.">
        <title>Thousands of microbial genomes shed light on interconnected biogeochemical processes in an aquifer system.</title>
        <authorList>
            <person name="Anantharaman K."/>
            <person name="Brown C.T."/>
            <person name="Hug L.A."/>
            <person name="Sharon I."/>
            <person name="Castelle C.J."/>
            <person name="Probst A.J."/>
            <person name="Thomas B.C."/>
            <person name="Singh A."/>
            <person name="Wilkins M.J."/>
            <person name="Karaoz U."/>
            <person name="Brodie E.L."/>
            <person name="Williams K.H."/>
            <person name="Hubbard S.S."/>
            <person name="Banfield J.F."/>
        </authorList>
    </citation>
    <scope>NUCLEOTIDE SEQUENCE [LARGE SCALE GENOMIC DNA]</scope>
</reference>
<evidence type="ECO:0000313" key="2">
    <source>
        <dbReference type="Proteomes" id="UP000177950"/>
    </source>
</evidence>
<dbReference type="Pfam" id="PF14106">
    <property type="entry name" value="DUF4279"/>
    <property type="match status" value="1"/>
</dbReference>
<proteinExistence type="predicted"/>
<dbReference type="Proteomes" id="UP000177950">
    <property type="component" value="Unassembled WGS sequence"/>
</dbReference>
<evidence type="ECO:0008006" key="3">
    <source>
        <dbReference type="Google" id="ProtNLM"/>
    </source>
</evidence>
<accession>A0A1F6ULT4</accession>
<sequence length="141" mass="15145">MTEPDYLFNVAIYLRGDDLDPAHVSAVLGMAPSKSQFKGQRKVTPTNHAVVAKIGLWALAAETKSSDLPVLIEELALKIGDRGPVLTGIDGVEEVYLDVFVAVDADDDGGGTCEFQLSQENVRALDSFGIPVRFTVAVIKK</sequence>
<comment type="caution">
    <text evidence="1">The sequence shown here is derived from an EMBL/GenBank/DDBJ whole genome shotgun (WGS) entry which is preliminary data.</text>
</comment>
<dbReference type="AlphaFoldDB" id="A0A1F6ULT4"/>
<dbReference type="InterPro" id="IPR025459">
    <property type="entry name" value="DUF4279"/>
</dbReference>
<dbReference type="EMBL" id="MFSV01000084">
    <property type="protein sequence ID" value="OGI58313.1"/>
    <property type="molecule type" value="Genomic_DNA"/>
</dbReference>
<name>A0A1F6ULT4_9PROT</name>
<gene>
    <name evidence="1" type="ORF">A2V58_01190</name>
</gene>